<keyword evidence="1" id="KW-1133">Transmembrane helix</keyword>
<keyword evidence="1" id="KW-0472">Membrane</keyword>
<evidence type="ECO:0000313" key="3">
    <source>
        <dbReference type="Proteomes" id="UP000258476"/>
    </source>
</evidence>
<feature type="transmembrane region" description="Helical" evidence="1">
    <location>
        <begin position="6"/>
        <end position="31"/>
    </location>
</feature>
<dbReference type="AlphaFoldDB" id="A0A3B0PU12"/>
<protein>
    <submittedName>
        <fullName evidence="2">Uncharacterized protein</fullName>
    </submittedName>
</protein>
<reference evidence="3" key="1">
    <citation type="submission" date="2017-11" db="EMBL/GenBank/DDBJ databases">
        <authorList>
            <person name="Seth-Smith MB H."/>
        </authorList>
    </citation>
    <scope>NUCLEOTIDE SEQUENCE [LARGE SCALE GENOMIC DNA]</scope>
</reference>
<dbReference type="KEGG" id="chla:C834K_0929"/>
<sequence>MQPMAGLVFVVIFSVLFGAFLGAYCQLYYLVKNIMLSWECLLSHAIAKRQALLSLSVNFASPRLSQEAEFLTQHHKMSWRKFLKHGYDILFAFQEMEKTLPKLVHQILESIGEHHECEAIVCSLEDFWARDNLFAFETAAYEQAVEKYLKQRSSPSLWIASKLFRFLDLPRIYFSR</sequence>
<organism evidence="2 3">
    <name type="scientific">Chlamydia poikilotherma</name>
    <dbReference type="NCBI Taxonomy" id="1967783"/>
    <lineage>
        <taxon>Bacteria</taxon>
        <taxon>Pseudomonadati</taxon>
        <taxon>Chlamydiota</taxon>
        <taxon>Chlamydiia</taxon>
        <taxon>Chlamydiales</taxon>
        <taxon>Chlamydiaceae</taxon>
        <taxon>Chlamydia/Chlamydophila group</taxon>
        <taxon>Chlamydia</taxon>
    </lineage>
</organism>
<proteinExistence type="predicted"/>
<dbReference type="EMBL" id="LS992154">
    <property type="protein sequence ID" value="SYX09361.1"/>
    <property type="molecule type" value="Genomic_DNA"/>
</dbReference>
<name>A0A3B0PU12_9CHLA</name>
<keyword evidence="3" id="KW-1185">Reference proteome</keyword>
<evidence type="ECO:0000256" key="1">
    <source>
        <dbReference type="SAM" id="Phobius"/>
    </source>
</evidence>
<evidence type="ECO:0000313" key="2">
    <source>
        <dbReference type="EMBL" id="SYX09361.1"/>
    </source>
</evidence>
<keyword evidence="1" id="KW-0812">Transmembrane</keyword>
<gene>
    <name evidence="2" type="ORF">C834K_0929</name>
</gene>
<dbReference type="Proteomes" id="UP000258476">
    <property type="component" value="Chromosome"/>
</dbReference>
<accession>A0A3B0PU12</accession>